<dbReference type="OrthoDB" id="5428737at2759"/>
<feature type="transmembrane region" description="Helical" evidence="2">
    <location>
        <begin position="70"/>
        <end position="91"/>
    </location>
</feature>
<dbReference type="InParanoid" id="A0A507BB25"/>
<dbReference type="PANTHER" id="PTHR39405">
    <property type="entry name" value="DSC E3 UBIQUITIN LIGASE COMPLEX SUBUNIT 4"/>
    <property type="match status" value="1"/>
</dbReference>
<evidence type="ECO:0000313" key="5">
    <source>
        <dbReference type="Proteomes" id="UP000319257"/>
    </source>
</evidence>
<feature type="transmembrane region" description="Helical" evidence="2">
    <location>
        <begin position="166"/>
        <end position="185"/>
    </location>
</feature>
<dbReference type="PANTHER" id="PTHR39405:SF1">
    <property type="entry name" value="DSC E3 UBIQUITIN LIGASE COMPLEX SUBUNIT 4"/>
    <property type="match status" value="1"/>
</dbReference>
<dbReference type="STRING" id="1093900.A0A507BB25"/>
<evidence type="ECO:0000313" key="4">
    <source>
        <dbReference type="EMBL" id="TPX14231.1"/>
    </source>
</evidence>
<keyword evidence="5" id="KW-1185">Reference proteome</keyword>
<dbReference type="Pfam" id="PF08508">
    <property type="entry name" value="DUF1746"/>
    <property type="match status" value="1"/>
</dbReference>
<name>A0A507BB25_9PEZI</name>
<dbReference type="Proteomes" id="UP000319257">
    <property type="component" value="Unassembled WGS sequence"/>
</dbReference>
<feature type="transmembrane region" description="Helical" evidence="2">
    <location>
        <begin position="118"/>
        <end position="137"/>
    </location>
</feature>
<protein>
    <recommendedName>
        <fullName evidence="3">DUF1746 domain-containing protein</fullName>
    </recommendedName>
</protein>
<keyword evidence="2" id="KW-0812">Transmembrane</keyword>
<gene>
    <name evidence="4" type="ORF">E0L32_000625</name>
</gene>
<dbReference type="AlphaFoldDB" id="A0A507BB25"/>
<dbReference type="InterPro" id="IPR038967">
    <property type="entry name" value="Dsc4-like"/>
</dbReference>
<feature type="domain" description="DUF1746" evidence="3">
    <location>
        <begin position="67"/>
        <end position="182"/>
    </location>
</feature>
<dbReference type="GeneID" id="41968072"/>
<keyword evidence="2" id="KW-1133">Transmembrane helix</keyword>
<dbReference type="InterPro" id="IPR013715">
    <property type="entry name" value="DUF1746"/>
</dbReference>
<feature type="compositionally biased region" description="Low complexity" evidence="1">
    <location>
        <begin position="206"/>
        <end position="225"/>
    </location>
</feature>
<keyword evidence="2" id="KW-0472">Membrane</keyword>
<evidence type="ECO:0000256" key="2">
    <source>
        <dbReference type="SAM" id="Phobius"/>
    </source>
</evidence>
<dbReference type="GO" id="GO:0032933">
    <property type="term" value="P:SREBP signaling pathway"/>
    <property type="evidence" value="ECO:0007669"/>
    <property type="project" value="InterPro"/>
</dbReference>
<feature type="region of interest" description="Disordered" evidence="1">
    <location>
        <begin position="1"/>
        <end position="48"/>
    </location>
</feature>
<comment type="caution">
    <text evidence="4">The sequence shown here is derived from an EMBL/GenBank/DDBJ whole genome shotgun (WGS) entry which is preliminary data.</text>
</comment>
<feature type="region of interest" description="Disordered" evidence="1">
    <location>
        <begin position="206"/>
        <end position="241"/>
    </location>
</feature>
<dbReference type="RefSeq" id="XP_030995942.1">
    <property type="nucleotide sequence ID" value="XM_031140868.1"/>
</dbReference>
<dbReference type="EMBL" id="SKBQ01000002">
    <property type="protein sequence ID" value="TPX14231.1"/>
    <property type="molecule type" value="Genomic_DNA"/>
</dbReference>
<evidence type="ECO:0000256" key="1">
    <source>
        <dbReference type="SAM" id="MobiDB-lite"/>
    </source>
</evidence>
<dbReference type="GO" id="GO:0005783">
    <property type="term" value="C:endoplasmic reticulum"/>
    <property type="evidence" value="ECO:0007669"/>
    <property type="project" value="TreeGrafter"/>
</dbReference>
<proteinExistence type="predicted"/>
<evidence type="ECO:0000259" key="3">
    <source>
        <dbReference type="Pfam" id="PF08508"/>
    </source>
</evidence>
<organism evidence="4 5">
    <name type="scientific">Thyridium curvatum</name>
    <dbReference type="NCBI Taxonomy" id="1093900"/>
    <lineage>
        <taxon>Eukaryota</taxon>
        <taxon>Fungi</taxon>
        <taxon>Dikarya</taxon>
        <taxon>Ascomycota</taxon>
        <taxon>Pezizomycotina</taxon>
        <taxon>Sordariomycetes</taxon>
        <taxon>Sordariomycetidae</taxon>
        <taxon>Thyridiales</taxon>
        <taxon>Thyridiaceae</taxon>
        <taxon>Thyridium</taxon>
    </lineage>
</organism>
<accession>A0A507BB25</accession>
<feature type="compositionally biased region" description="Basic residues" evidence="1">
    <location>
        <begin position="38"/>
        <end position="48"/>
    </location>
</feature>
<sequence>MNDDPIPSAAAASGSEPTHNDRPDGTAENAPEGSRSGGSRKRSRSAARRAKAGLAKKLEFTTHLMTSLDMVVFAELCALYYLDCSFFRLLIRMGTHSMFLSPKSEEYLALVPAHRPHVFAVFGPNAICMLLHIFSSLPTASEAMHGYLHGGVIIDFVGQKAPTSRLGLLLLDLVILAIQCFMLAVHAERQRLRKIVLPLRATQGSSAETSAAPAAETATVPVAPSQDHDSEERGVLSNEAATVDETNDVELRQLDGQGSQVAAEEDGESSRLIAESSRRRLPELMDTLRSGNAILNDFHVIQAIRTAGNDYQGAAAYSLQTLGYTATLARLAAERRARLEIRRRRQQQQQT</sequence>
<reference evidence="4 5" key="1">
    <citation type="submission" date="2019-06" db="EMBL/GenBank/DDBJ databases">
        <title>Draft genome sequence of the filamentous fungus Phialemoniopsis curvata isolated from diesel fuel.</title>
        <authorList>
            <person name="Varaljay V.A."/>
            <person name="Lyon W.J."/>
            <person name="Crouch A.L."/>
            <person name="Drake C.E."/>
            <person name="Hollomon J.M."/>
            <person name="Nadeau L.J."/>
            <person name="Nunn H.S."/>
            <person name="Stevenson B.S."/>
            <person name="Bojanowski C.L."/>
            <person name="Crookes-Goodson W.J."/>
        </authorList>
    </citation>
    <scope>NUCLEOTIDE SEQUENCE [LARGE SCALE GENOMIC DNA]</scope>
    <source>
        <strain evidence="4 5">D216</strain>
    </source>
</reference>
<dbReference type="GO" id="GO:0044695">
    <property type="term" value="C:Dsc E3 ubiquitin ligase complex"/>
    <property type="evidence" value="ECO:0007669"/>
    <property type="project" value="InterPro"/>
</dbReference>